<feature type="domain" description="Teneurin-like YD-shell" evidence="5">
    <location>
        <begin position="1629"/>
        <end position="1878"/>
    </location>
</feature>
<feature type="region of interest" description="Disordered" evidence="2">
    <location>
        <begin position="42"/>
        <end position="105"/>
    </location>
</feature>
<evidence type="ECO:0000256" key="1">
    <source>
        <dbReference type="ARBA" id="ARBA00022737"/>
    </source>
</evidence>
<evidence type="ECO:0000256" key="3">
    <source>
        <dbReference type="SAM" id="SignalP"/>
    </source>
</evidence>
<organism evidence="6 7">
    <name type="scientific">Streptomyces coeruleoprunus</name>
    <dbReference type="NCBI Taxonomy" id="285563"/>
    <lineage>
        <taxon>Bacteria</taxon>
        <taxon>Bacillati</taxon>
        <taxon>Actinomycetota</taxon>
        <taxon>Actinomycetes</taxon>
        <taxon>Kitasatosporales</taxon>
        <taxon>Streptomycetaceae</taxon>
        <taxon>Streptomyces</taxon>
    </lineage>
</organism>
<dbReference type="Gene3D" id="2.180.10.10">
    <property type="entry name" value="RHS repeat-associated core"/>
    <property type="match status" value="1"/>
</dbReference>
<feature type="chain" id="PRO_5045062910" evidence="3">
    <location>
        <begin position="45"/>
        <end position="2131"/>
    </location>
</feature>
<reference evidence="7" key="1">
    <citation type="journal article" date="2019" name="Int. J. Syst. Evol. Microbiol.">
        <title>The Global Catalogue of Microorganisms (GCM) 10K type strain sequencing project: providing services to taxonomists for standard genome sequencing and annotation.</title>
        <authorList>
            <consortium name="The Broad Institute Genomics Platform"/>
            <consortium name="The Broad Institute Genome Sequencing Center for Infectious Disease"/>
            <person name="Wu L."/>
            <person name="Ma J."/>
        </authorList>
    </citation>
    <scope>NUCLEOTIDE SEQUENCE [LARGE SCALE GENOMIC DNA]</scope>
    <source>
        <strain evidence="7">CGMCC 4.1648</strain>
    </source>
</reference>
<evidence type="ECO:0000313" key="6">
    <source>
        <dbReference type="EMBL" id="MFC5026312.1"/>
    </source>
</evidence>
<keyword evidence="3" id="KW-0732">Signal</keyword>
<dbReference type="InterPro" id="IPR031325">
    <property type="entry name" value="RHS_repeat"/>
</dbReference>
<dbReference type="EMBL" id="JBHSJD010000024">
    <property type="protein sequence ID" value="MFC5026312.1"/>
    <property type="molecule type" value="Genomic_DNA"/>
</dbReference>
<feature type="domain" description="Bacterial toxin 44" evidence="4">
    <location>
        <begin position="2014"/>
        <end position="2097"/>
    </location>
</feature>
<keyword evidence="7" id="KW-1185">Reference proteome</keyword>
<name>A0ABV9XMK0_9ACTN</name>
<feature type="compositionally biased region" description="Polar residues" evidence="2">
    <location>
        <begin position="1665"/>
        <end position="1700"/>
    </location>
</feature>
<feature type="compositionally biased region" description="Basic and acidic residues" evidence="2">
    <location>
        <begin position="53"/>
        <end position="95"/>
    </location>
</feature>
<dbReference type="PANTHER" id="PTHR32305:SF17">
    <property type="entry name" value="TRNA NUCLEASE WAPA"/>
    <property type="match status" value="1"/>
</dbReference>
<comment type="caution">
    <text evidence="6">The sequence shown here is derived from an EMBL/GenBank/DDBJ whole genome shotgun (WGS) entry which is preliminary data.</text>
</comment>
<dbReference type="Proteomes" id="UP001595829">
    <property type="component" value="Unassembled WGS sequence"/>
</dbReference>
<feature type="region of interest" description="Disordered" evidence="2">
    <location>
        <begin position="1907"/>
        <end position="1945"/>
    </location>
</feature>
<evidence type="ECO:0000313" key="7">
    <source>
        <dbReference type="Proteomes" id="UP001595829"/>
    </source>
</evidence>
<proteinExistence type="predicted"/>
<dbReference type="InterPro" id="IPR056823">
    <property type="entry name" value="TEN-like_YD-shell"/>
</dbReference>
<evidence type="ECO:0000259" key="5">
    <source>
        <dbReference type="Pfam" id="PF25023"/>
    </source>
</evidence>
<dbReference type="InterPro" id="IPR006530">
    <property type="entry name" value="YD"/>
</dbReference>
<sequence>MSFGIGTTRRGRGAPRARGSRPLLVSLALALAVPVGLPPVAAEAATGGLGRPDVPKPRVSKVKEVRGPGAKEARDRVTKESEANKAQAERARHENTAATWPKPGSAKIALRPGGASKAAPGGLPVTLAPTGGQRAASSAATVTVLDQKAAGRLGITGVVLTAAAQSPGQAQLTVDYRTFASALGGGWAGRLQLVQLPACALTTPQKSECRTRTPLRSRNDTDEQRVSATVALPEAATGLTPQLATAATAASSSSSTVLAVTATGDPGSGEAANGAGDYTATPLSESSSWQAGAGSGAFTWSYDFTTPPAAAGPAPSLSLSYDSASIDGRTATTNNQGSAVGEGFSITESYIERSYGSCDDDGHADVYDRCWKYDNASLVLNGKSTRLVKDDTSGVWRLQGDDDSKVIHSTGAENGDNDGEYWTVITGDGTRYVFGLDKLDGATTQRTNSAWTVPVFGDDSGDPGYTAGSAFADRALTQAWRWNLDYVEDTSGNSATYWYTKETNHYKKNKATTANASYTRGGYLTEIKYGLRKGALFTDDADAKVTFSHAERCTVADCSSLTKDTADNWPDVPFDAICASGATECRSAGPTFFSRKRLTGVHTFSWSAASSTYQPVDSWAFTQQYLDGGDIGDTSDHVLTLTSLQRTAKAGTAITMPPISFTYQMRPNRVDGTDDILPLTRPRVSTITSETGAITTVTMSAPECVRSGVVGAAEDTNTRNCFPQYWNINGAQDASVDWFQKYRVVAVTTSDPAGKNDVVEHEYAYSGAAWHYSDDPMTPKAERTWSDWRGYRQVTVYTGAKTTTRSKTVSVYMQGMDGDKLKNGTTRSVSIAPLTSPTLGIAPIKDSDQYAGQLRQRVTYDGATAISAQVNEPWSQQTAHQSVPDADARVARFVRVQKSTEYTYLTVPQTWRARTAVTDHDSHGMPYQVEDRGEDAKSGDETCTRTWYARNTPLGLNALVSRTRTVGKACAVADTSLDLPTDSTRRGDVLSDTATAYDGATWSPAMTPTKGLATWTGRAQAYTSTGAVTWQMLGSATYDVLGRPLTVTDAVGKATTTAYTPATAGPLTKTIVTNPKGHRTASFIDPRRGQPERTYDANLKKTELSYDSLGRLTDVWLPNREKGAGQGPNQKFRYSVSATRPSWVSTATLKADGETYNTSYALYDALLRKLQDQVPSPHDGRVLTDTRYDSRGLAYETFADIFDNTSAPNGTYTRAEYGEAPKQTQTVYDGAGRATRNTFIVFGAERWSTTTTYTGDSTATTAVQGGNATRSISDARGRTAETRTYAGQDPADTAYGAMAGTPYTSVQFTHALDDKELTVTGADGAKWARSYDLFGRLVVDTDPDKGTSRNEYDAADRVIKATDARGSAVLTEYDELGRRVGTWSGEKTDAHQLTSITYDTLLKGYVDSSTRYVGGRTGQAYTKAIGAYDTLNRPTSTQLRLPTSDPLVAAGAPSTIELGSTYRIDGTSETSTAPALGGLPKETISYGYNAVGLVKSITGTTGYLLDVDYSAIGQVQQLVLGTGNTEAFKKAYVSNTYEAGTGRLLRSHVTDQTHPYMLQDLTYSYDQAGNVKSIADPTTLGGTTTAETQCFAYDGHRRLTDAWTPTSQNCADARNASSLSGPAPYWTSYTYNAAGQRVTETQHKSSGDTTTTYCYKGAQPHALTGTSTSGDCTTPGRSYTYDPSGNTKTRPGPQTDQSLDWSPEGKLSRLTEGTKATDYLYDADGELLIRNTSGAERILYVGTTELHLRANGTTWAQRTYTAGETRIAVRTNQTGSDKLHYLAGDHHGTSTLAIGADASQPFVKRHMTPFGSPRGSQASGWPDDKAFLGKTADEATGLTHVGARQYDPAIGQFVSVDPIMEIDRPQTLNGYSYGAQNPGAFADPSGLRLACGKGFDEGCGNGVVTDSGGSLSKNGKPTGGGVAPGYASGGGAGNREPSAASAKPQKDEELFYEIEQYMLSELFANSRSDEVNQIKWLLRPWSLSDVLDFRDTGRDYKAALGMWFGKVCPRVCVWDHKPKLEVKFKLAEVGYFTKIPGRNLRVYYDIWSNIHYGYVGRAAGIDPETLIEGASLGDSILVGRNDPGDEITMQAGIDLWENYGYDLTREQFHEAVLSTVERLRIQGSDQVIGGL</sequence>
<dbReference type="InterPro" id="IPR050708">
    <property type="entry name" value="T6SS_VgrG/RHS"/>
</dbReference>
<gene>
    <name evidence="6" type="ORF">ACFPM3_29685</name>
</gene>
<feature type="signal peptide" evidence="3">
    <location>
        <begin position="1"/>
        <end position="44"/>
    </location>
</feature>
<keyword evidence="1" id="KW-0677">Repeat</keyword>
<dbReference type="InterPro" id="IPR028946">
    <property type="entry name" value="Ntox44"/>
</dbReference>
<dbReference type="RefSeq" id="WP_345689911.1">
    <property type="nucleotide sequence ID" value="NZ_BAABIT010000001.1"/>
</dbReference>
<feature type="region of interest" description="Disordered" evidence="2">
    <location>
        <begin position="261"/>
        <end position="286"/>
    </location>
</feature>
<accession>A0ABV9XMK0</accession>
<dbReference type="NCBIfam" id="TIGR01643">
    <property type="entry name" value="YD_repeat_2x"/>
    <property type="match status" value="2"/>
</dbReference>
<dbReference type="PANTHER" id="PTHR32305">
    <property type="match status" value="1"/>
</dbReference>
<dbReference type="Pfam" id="PF25023">
    <property type="entry name" value="TEN_YD-shell"/>
    <property type="match status" value="1"/>
</dbReference>
<dbReference type="NCBIfam" id="TIGR03696">
    <property type="entry name" value="Rhs_assc_core"/>
    <property type="match status" value="1"/>
</dbReference>
<dbReference type="Pfam" id="PF15607">
    <property type="entry name" value="Ntox44"/>
    <property type="match status" value="1"/>
</dbReference>
<evidence type="ECO:0000259" key="4">
    <source>
        <dbReference type="Pfam" id="PF15607"/>
    </source>
</evidence>
<dbReference type="InterPro" id="IPR022385">
    <property type="entry name" value="Rhs_assc_core"/>
</dbReference>
<dbReference type="Pfam" id="PF05593">
    <property type="entry name" value="RHS_repeat"/>
    <property type="match status" value="1"/>
</dbReference>
<protein>
    <submittedName>
        <fullName evidence="6">RHS repeat-associated core domain-containing protein</fullName>
    </submittedName>
</protein>
<evidence type="ECO:0000256" key="2">
    <source>
        <dbReference type="SAM" id="MobiDB-lite"/>
    </source>
</evidence>
<feature type="region of interest" description="Disordered" evidence="2">
    <location>
        <begin position="1665"/>
        <end position="1705"/>
    </location>
</feature>
<feature type="compositionally biased region" description="Gly residues" evidence="2">
    <location>
        <begin position="1917"/>
        <end position="1933"/>
    </location>
</feature>